<dbReference type="KEGG" id="mpru:DFR88_01785"/>
<keyword evidence="3" id="KW-1185">Reference proteome</keyword>
<feature type="coiled-coil region" evidence="1">
    <location>
        <begin position="1"/>
        <end position="46"/>
    </location>
</feature>
<accession>A0A4D8RR30</accession>
<evidence type="ECO:0000256" key="1">
    <source>
        <dbReference type="SAM" id="Coils"/>
    </source>
</evidence>
<gene>
    <name evidence="2" type="ORF">DFR88_01785</name>
</gene>
<reference evidence="2 3" key="1">
    <citation type="submission" date="2018-07" db="EMBL/GenBank/DDBJ databases">
        <title>Complete Genome Sequences of Extremely Thermoacidophilic, Metal-Mobilizing Type-Strain Members of the Archaeal Family Sulfolobaceae: Acidianus brierleyi DSM-1651T, Acidianus sulfidivorans DSM-18786T, Metallosphaera hakonensis DSM-7519T, and Metallosphaera prunae DSM-10039T.</title>
        <authorList>
            <person name="Counts J.A."/>
            <person name="Kelly R.M."/>
        </authorList>
    </citation>
    <scope>NUCLEOTIDE SEQUENCE [LARGE SCALE GENOMIC DNA]</scope>
    <source>
        <strain evidence="2 3">Ron 12/II</strain>
    </source>
</reference>
<evidence type="ECO:0000313" key="2">
    <source>
        <dbReference type="EMBL" id="QCO29383.1"/>
    </source>
</evidence>
<name>A0A4D8RR30_METPR</name>
<organism evidence="2 3">
    <name type="scientific">Metallosphaera prunae</name>
    <dbReference type="NCBI Taxonomy" id="47304"/>
    <lineage>
        <taxon>Archaea</taxon>
        <taxon>Thermoproteota</taxon>
        <taxon>Thermoprotei</taxon>
        <taxon>Sulfolobales</taxon>
        <taxon>Sulfolobaceae</taxon>
        <taxon>Metallosphaera</taxon>
    </lineage>
</organism>
<keyword evidence="1" id="KW-0175">Coiled coil</keyword>
<dbReference type="AlphaFoldDB" id="A0A4D8RR30"/>
<evidence type="ECO:0000313" key="3">
    <source>
        <dbReference type="Proteomes" id="UP000298568"/>
    </source>
</evidence>
<proteinExistence type="predicted"/>
<sequence>MEEMKRRDEELKEESKRLWEEMKRMREESEKRNEEFKRNFEAVQAEIRSTIMRYSMSLEDEAKAALEWKLMPWLLGKNQGTRDSLRG</sequence>
<dbReference type="EMBL" id="CP031156">
    <property type="protein sequence ID" value="QCO29383.1"/>
    <property type="molecule type" value="Genomic_DNA"/>
</dbReference>
<dbReference type="Proteomes" id="UP000298568">
    <property type="component" value="Chromosome"/>
</dbReference>
<protein>
    <submittedName>
        <fullName evidence="2">Uncharacterized protein</fullName>
    </submittedName>
</protein>